<dbReference type="AlphaFoldDB" id="N1PLL6"/>
<keyword evidence="2" id="KW-1185">Reference proteome</keyword>
<evidence type="ECO:0000313" key="2">
    <source>
        <dbReference type="Proteomes" id="UP000016933"/>
    </source>
</evidence>
<sequence length="196" mass="22011">MRSNGHIDMKAQHRSIYTAFPPRPAQECSIHSWPPSAKQPAAKRQWVQFPGDMMVHDGIKSGSESSLGRYCTSGSVKGMVQSPCHDSPTTTSEGEYSLLSETHGADDSEHNEQHITDQKRQCLLQRQHVWRHTLLKKKWAIHDARISNQEPPGPTPWVQTTDGPPLSLRLRLSPGDASITIYLQLSRHKVPDLHSL</sequence>
<gene>
    <name evidence="1" type="ORF">DOTSEDRAFT_73317</name>
</gene>
<dbReference type="Proteomes" id="UP000016933">
    <property type="component" value="Unassembled WGS sequence"/>
</dbReference>
<protein>
    <submittedName>
        <fullName evidence="1">Uncharacterized protein</fullName>
    </submittedName>
</protein>
<accession>N1PLL6</accession>
<evidence type="ECO:0000313" key="1">
    <source>
        <dbReference type="EMBL" id="EME42450.1"/>
    </source>
</evidence>
<dbReference type="EMBL" id="KB446541">
    <property type="protein sequence ID" value="EME42450.1"/>
    <property type="molecule type" value="Genomic_DNA"/>
</dbReference>
<reference evidence="1 2" key="2">
    <citation type="journal article" date="2012" name="PLoS Pathog.">
        <title>Diverse lifestyles and strategies of plant pathogenesis encoded in the genomes of eighteen Dothideomycetes fungi.</title>
        <authorList>
            <person name="Ohm R.A."/>
            <person name="Feau N."/>
            <person name="Henrissat B."/>
            <person name="Schoch C.L."/>
            <person name="Horwitz B.A."/>
            <person name="Barry K.W."/>
            <person name="Condon B.J."/>
            <person name="Copeland A.C."/>
            <person name="Dhillon B."/>
            <person name="Glaser F."/>
            <person name="Hesse C.N."/>
            <person name="Kosti I."/>
            <person name="LaButti K."/>
            <person name="Lindquist E.A."/>
            <person name="Lucas S."/>
            <person name="Salamov A.A."/>
            <person name="Bradshaw R.E."/>
            <person name="Ciuffetti L."/>
            <person name="Hamelin R.C."/>
            <person name="Kema G.H.J."/>
            <person name="Lawrence C."/>
            <person name="Scott J.A."/>
            <person name="Spatafora J.W."/>
            <person name="Turgeon B.G."/>
            <person name="de Wit P.J.G.M."/>
            <person name="Zhong S."/>
            <person name="Goodwin S.B."/>
            <person name="Grigoriev I.V."/>
        </authorList>
    </citation>
    <scope>NUCLEOTIDE SEQUENCE [LARGE SCALE GENOMIC DNA]</scope>
    <source>
        <strain evidence="2">NZE10 / CBS 128990</strain>
    </source>
</reference>
<dbReference type="HOGENOM" id="CLU_1390206_0_0_1"/>
<name>N1PLL6_DOTSN</name>
<organism evidence="1 2">
    <name type="scientific">Dothistroma septosporum (strain NZE10 / CBS 128990)</name>
    <name type="common">Red band needle blight fungus</name>
    <name type="synonym">Mycosphaerella pini</name>
    <dbReference type="NCBI Taxonomy" id="675120"/>
    <lineage>
        <taxon>Eukaryota</taxon>
        <taxon>Fungi</taxon>
        <taxon>Dikarya</taxon>
        <taxon>Ascomycota</taxon>
        <taxon>Pezizomycotina</taxon>
        <taxon>Dothideomycetes</taxon>
        <taxon>Dothideomycetidae</taxon>
        <taxon>Mycosphaerellales</taxon>
        <taxon>Mycosphaerellaceae</taxon>
        <taxon>Dothistroma</taxon>
    </lineage>
</organism>
<proteinExistence type="predicted"/>
<reference evidence="2" key="1">
    <citation type="journal article" date="2012" name="PLoS Genet.">
        <title>The genomes of the fungal plant pathogens Cladosporium fulvum and Dothistroma septosporum reveal adaptation to different hosts and lifestyles but also signatures of common ancestry.</title>
        <authorList>
            <person name="de Wit P.J.G.M."/>
            <person name="van der Burgt A."/>
            <person name="Oekmen B."/>
            <person name="Stergiopoulos I."/>
            <person name="Abd-Elsalam K.A."/>
            <person name="Aerts A.L."/>
            <person name="Bahkali A.H."/>
            <person name="Beenen H.G."/>
            <person name="Chettri P."/>
            <person name="Cox M.P."/>
            <person name="Datema E."/>
            <person name="de Vries R.P."/>
            <person name="Dhillon B."/>
            <person name="Ganley A.R."/>
            <person name="Griffiths S.A."/>
            <person name="Guo Y."/>
            <person name="Hamelin R.C."/>
            <person name="Henrissat B."/>
            <person name="Kabir M.S."/>
            <person name="Jashni M.K."/>
            <person name="Kema G."/>
            <person name="Klaubauf S."/>
            <person name="Lapidus A."/>
            <person name="Levasseur A."/>
            <person name="Lindquist E."/>
            <person name="Mehrabi R."/>
            <person name="Ohm R.A."/>
            <person name="Owen T.J."/>
            <person name="Salamov A."/>
            <person name="Schwelm A."/>
            <person name="Schijlen E."/>
            <person name="Sun H."/>
            <person name="van den Burg H.A."/>
            <person name="van Ham R.C.H.J."/>
            <person name="Zhang S."/>
            <person name="Goodwin S.B."/>
            <person name="Grigoriev I.V."/>
            <person name="Collemare J."/>
            <person name="Bradshaw R.E."/>
        </authorList>
    </citation>
    <scope>NUCLEOTIDE SEQUENCE [LARGE SCALE GENOMIC DNA]</scope>
    <source>
        <strain evidence="2">NZE10 / CBS 128990</strain>
    </source>
</reference>